<reference evidence="1" key="2">
    <citation type="submission" date="2020-11" db="EMBL/GenBank/DDBJ databases">
        <authorList>
            <person name="McCartney M.A."/>
            <person name="Auch B."/>
            <person name="Kono T."/>
            <person name="Mallez S."/>
            <person name="Becker A."/>
            <person name="Gohl D.M."/>
            <person name="Silverstein K.A.T."/>
            <person name="Koren S."/>
            <person name="Bechman K.B."/>
            <person name="Herman A."/>
            <person name="Abrahante J.E."/>
            <person name="Garbe J."/>
        </authorList>
    </citation>
    <scope>NUCLEOTIDE SEQUENCE</scope>
    <source>
        <strain evidence="1">Duluth1</strain>
        <tissue evidence="1">Whole animal</tissue>
    </source>
</reference>
<proteinExistence type="predicted"/>
<comment type="caution">
    <text evidence="1">The sequence shown here is derived from an EMBL/GenBank/DDBJ whole genome shotgun (WGS) entry which is preliminary data.</text>
</comment>
<name>A0A9D4HVP0_DREPO</name>
<dbReference type="Proteomes" id="UP000828390">
    <property type="component" value="Unassembled WGS sequence"/>
</dbReference>
<sequence length="421" mass="49342">MSEQDIIDEDVEHFMMVIRDATEAFRFEIDKHSVFREMQSLGYDIREDMIEIRFVTTPYEETQIILIALFRLFGLSNFWFIARLSLPREILTYILIRCVHPRVLQIPLRRIPSSRLLATLYCSLKQKLDNNALSTIEMRIFVLNRRLRLETNITQWNVDIYVVSVALTVQLLNEFRQKKSYLRTMQRHINGLSVRGIDITFAKVVYNGYRAYFASKHPERAQLARNILTEIAVTVHMYAGPLLRLAYYIFYHYSYRWLCCGRARAGNHSDYATDSEIESSVQMFERAAIGVMSEFENNNAVKQFVRCWSFVNTVQCYLMITDHFVINTDHEIGRKSVAMAKKYLNMLQTNLAGLVKRHKIKYYLCKARVCECEGDLELALLYVIDVVRLAPAGTLCTDEIDNIDKYHTFILRWCLPIPDII</sequence>
<evidence type="ECO:0000313" key="2">
    <source>
        <dbReference type="Proteomes" id="UP000828390"/>
    </source>
</evidence>
<dbReference type="AlphaFoldDB" id="A0A9D4HVP0"/>
<protein>
    <submittedName>
        <fullName evidence="1">Uncharacterized protein</fullName>
    </submittedName>
</protein>
<dbReference type="EMBL" id="JAIWYP010000011">
    <property type="protein sequence ID" value="KAH3734529.1"/>
    <property type="molecule type" value="Genomic_DNA"/>
</dbReference>
<accession>A0A9D4HVP0</accession>
<reference evidence="1" key="1">
    <citation type="journal article" date="2019" name="bioRxiv">
        <title>The Genome of the Zebra Mussel, Dreissena polymorpha: A Resource for Invasive Species Research.</title>
        <authorList>
            <person name="McCartney M.A."/>
            <person name="Auch B."/>
            <person name="Kono T."/>
            <person name="Mallez S."/>
            <person name="Zhang Y."/>
            <person name="Obille A."/>
            <person name="Becker A."/>
            <person name="Abrahante J.E."/>
            <person name="Garbe J."/>
            <person name="Badalamenti J.P."/>
            <person name="Herman A."/>
            <person name="Mangelson H."/>
            <person name="Liachko I."/>
            <person name="Sullivan S."/>
            <person name="Sone E.D."/>
            <person name="Koren S."/>
            <person name="Silverstein K.A.T."/>
            <person name="Beckman K.B."/>
            <person name="Gohl D.M."/>
        </authorList>
    </citation>
    <scope>NUCLEOTIDE SEQUENCE</scope>
    <source>
        <strain evidence="1">Duluth1</strain>
        <tissue evidence="1">Whole animal</tissue>
    </source>
</reference>
<gene>
    <name evidence="1" type="ORF">DPMN_040968</name>
</gene>
<evidence type="ECO:0000313" key="1">
    <source>
        <dbReference type="EMBL" id="KAH3734529.1"/>
    </source>
</evidence>
<keyword evidence="2" id="KW-1185">Reference proteome</keyword>
<organism evidence="1 2">
    <name type="scientific">Dreissena polymorpha</name>
    <name type="common">Zebra mussel</name>
    <name type="synonym">Mytilus polymorpha</name>
    <dbReference type="NCBI Taxonomy" id="45954"/>
    <lineage>
        <taxon>Eukaryota</taxon>
        <taxon>Metazoa</taxon>
        <taxon>Spiralia</taxon>
        <taxon>Lophotrochozoa</taxon>
        <taxon>Mollusca</taxon>
        <taxon>Bivalvia</taxon>
        <taxon>Autobranchia</taxon>
        <taxon>Heteroconchia</taxon>
        <taxon>Euheterodonta</taxon>
        <taxon>Imparidentia</taxon>
        <taxon>Neoheterodontei</taxon>
        <taxon>Myida</taxon>
        <taxon>Dreissenoidea</taxon>
        <taxon>Dreissenidae</taxon>
        <taxon>Dreissena</taxon>
    </lineage>
</organism>